<gene>
    <name evidence="1" type="ORF">SCAL_000282</name>
</gene>
<dbReference type="AlphaFoldDB" id="A0A1F2PD87"/>
<name>A0A1F2PD87_9EURY</name>
<accession>A0A1F2PD87</accession>
<sequence>MIKREYIVCPCGQEVYIVTELEIGKELGEKIEKSLDILKGIAEKVELPKLDKEKFEEAIDLVKEAKEALDIPGIKDMIGLVEGKRIEAKLSFDKLTLDGAIRIDITPIKEEEK</sequence>
<reference evidence="1" key="1">
    <citation type="submission" date="2016-05" db="EMBL/GenBank/DDBJ databases">
        <title>Microbial consortia oxidize butane by reversing methanogenesis.</title>
        <authorList>
            <person name="Laso-Perez R."/>
            <person name="Richter M."/>
            <person name="Wegener G."/>
            <person name="Musat F."/>
        </authorList>
    </citation>
    <scope>NUCLEOTIDE SEQUENCE [LARGE SCALE GENOMIC DNA]</scope>
    <source>
        <strain evidence="1">BOX2</strain>
    </source>
</reference>
<dbReference type="STRING" id="1838285.SCAL_000282"/>
<proteinExistence type="predicted"/>
<keyword evidence="2" id="KW-1185">Reference proteome</keyword>
<protein>
    <submittedName>
        <fullName evidence="1">Uncharacterized protein</fullName>
    </submittedName>
</protein>
<organism evidence="1 2">
    <name type="scientific">Candidatus Syntropharchaeum caldarium</name>
    <dbReference type="NCBI Taxonomy" id="1838285"/>
    <lineage>
        <taxon>Archaea</taxon>
        <taxon>Methanobacteriati</taxon>
        <taxon>Methanobacteriota</taxon>
        <taxon>Stenosarchaea group</taxon>
        <taxon>Methanomicrobia</taxon>
        <taxon>Methanosarcinales</taxon>
        <taxon>ANME-2 cluster</taxon>
        <taxon>Candidatus Syntropharchaeum</taxon>
    </lineage>
</organism>
<evidence type="ECO:0000313" key="2">
    <source>
        <dbReference type="Proteomes" id="UP000186940"/>
    </source>
</evidence>
<comment type="caution">
    <text evidence="1">The sequence shown here is derived from an EMBL/GenBank/DDBJ whole genome shotgun (WGS) entry which is preliminary data.</text>
</comment>
<dbReference type="Proteomes" id="UP000186940">
    <property type="component" value="Unassembled WGS sequence"/>
</dbReference>
<evidence type="ECO:0000313" key="1">
    <source>
        <dbReference type="EMBL" id="OFV68606.1"/>
    </source>
</evidence>
<dbReference type="EMBL" id="LYOS01000001">
    <property type="protein sequence ID" value="OFV68606.1"/>
    <property type="molecule type" value="Genomic_DNA"/>
</dbReference>